<accession>A0A511KJX3</accession>
<evidence type="ECO:0000256" key="1">
    <source>
        <dbReference type="SAM" id="MobiDB-lite"/>
    </source>
</evidence>
<comment type="caution">
    <text evidence="2">The sequence shown here is derived from an EMBL/GenBank/DDBJ whole genome shotgun (WGS) entry which is preliminary data.</text>
</comment>
<name>A0A511KJX3_RHOTO</name>
<gene>
    <name evidence="2" type="ORF">Rt10032_c12g4680</name>
</gene>
<reference evidence="2 3" key="1">
    <citation type="submission" date="2019-07" db="EMBL/GenBank/DDBJ databases">
        <title>Rhodotorula toruloides NBRC10032 genome sequencing.</title>
        <authorList>
            <person name="Shida Y."/>
            <person name="Takaku H."/>
            <person name="Ogasawara W."/>
            <person name="Mori K."/>
        </authorList>
    </citation>
    <scope>NUCLEOTIDE SEQUENCE [LARGE SCALE GENOMIC DNA]</scope>
    <source>
        <strain evidence="2 3">NBRC10032</strain>
    </source>
</reference>
<evidence type="ECO:0000313" key="3">
    <source>
        <dbReference type="Proteomes" id="UP000321518"/>
    </source>
</evidence>
<organism evidence="2 3">
    <name type="scientific">Rhodotorula toruloides</name>
    <name type="common">Yeast</name>
    <name type="synonym">Rhodosporidium toruloides</name>
    <dbReference type="NCBI Taxonomy" id="5286"/>
    <lineage>
        <taxon>Eukaryota</taxon>
        <taxon>Fungi</taxon>
        <taxon>Dikarya</taxon>
        <taxon>Basidiomycota</taxon>
        <taxon>Pucciniomycotina</taxon>
        <taxon>Microbotryomycetes</taxon>
        <taxon>Sporidiobolales</taxon>
        <taxon>Sporidiobolaceae</taxon>
        <taxon>Rhodotorula</taxon>
    </lineage>
</organism>
<feature type="compositionally biased region" description="Low complexity" evidence="1">
    <location>
        <begin position="68"/>
        <end position="80"/>
    </location>
</feature>
<dbReference type="AlphaFoldDB" id="A0A511KJX3"/>
<feature type="compositionally biased region" description="Low complexity" evidence="1">
    <location>
        <begin position="130"/>
        <end position="142"/>
    </location>
</feature>
<dbReference type="EMBL" id="BJWK01000012">
    <property type="protein sequence ID" value="GEM10663.1"/>
    <property type="molecule type" value="Genomic_DNA"/>
</dbReference>
<dbReference type="OrthoDB" id="2528211at2759"/>
<feature type="region of interest" description="Disordered" evidence="1">
    <location>
        <begin position="68"/>
        <end position="147"/>
    </location>
</feature>
<sequence length="305" mass="32613">MGETEAGEYGVELIARTLRRTVDFEGAEAQFANAVRSLVRLVHIELPNEQQAKPADAVQLLVVQAAQQPPTPPAEQGAAASSHTPAPGYDASATKGKGRALDPTEPTADELRCSPSPSPEAAQDEIPKLAASRAAEPSASRAQLEEEAKMDLPAPLVNRALTPRLSQRTPVGSANLILRNFCDIPLVAAQPAPASGLVFFADMDLTFTRDQMGKEGYTMIGKGGKKDGPFTLAHHWLAFKMDKNLCGVNGRLAAPGEPLVIISSQERLDKIAGAVSRSHRPDKPYDGVHVFISRLETIGLYCGRH</sequence>
<dbReference type="Proteomes" id="UP000321518">
    <property type="component" value="Unassembled WGS sequence"/>
</dbReference>
<protein>
    <submittedName>
        <fullName evidence="2">Uncharacterized protein</fullName>
    </submittedName>
</protein>
<proteinExistence type="predicted"/>
<evidence type="ECO:0000313" key="2">
    <source>
        <dbReference type="EMBL" id="GEM10663.1"/>
    </source>
</evidence>